<evidence type="ECO:0000256" key="4">
    <source>
        <dbReference type="ARBA" id="ARBA00022475"/>
    </source>
</evidence>
<evidence type="ECO:0000313" key="11">
    <source>
        <dbReference type="EMBL" id="MFC7440405.1"/>
    </source>
</evidence>
<dbReference type="Gene3D" id="1.20.1740.10">
    <property type="entry name" value="Amino acid/polyamine transporter I"/>
    <property type="match status" value="1"/>
</dbReference>
<protein>
    <submittedName>
        <fullName evidence="11">Amino acid permease</fullName>
    </submittedName>
</protein>
<evidence type="ECO:0000313" key="12">
    <source>
        <dbReference type="Proteomes" id="UP001596500"/>
    </source>
</evidence>
<dbReference type="Proteomes" id="UP001596500">
    <property type="component" value="Unassembled WGS sequence"/>
</dbReference>
<dbReference type="InterPro" id="IPR004841">
    <property type="entry name" value="AA-permease/SLC12A_dom"/>
</dbReference>
<evidence type="ECO:0000256" key="7">
    <source>
        <dbReference type="ARBA" id="ARBA00022989"/>
    </source>
</evidence>
<feature type="transmembrane region" description="Helical" evidence="9">
    <location>
        <begin position="37"/>
        <end position="56"/>
    </location>
</feature>
<evidence type="ECO:0000256" key="9">
    <source>
        <dbReference type="SAM" id="Phobius"/>
    </source>
</evidence>
<feature type="domain" description="Amino acid permease/ SLC12A" evidence="10">
    <location>
        <begin position="10"/>
        <end position="105"/>
    </location>
</feature>
<keyword evidence="12" id="KW-1185">Reference proteome</keyword>
<feature type="transmembrane region" description="Helical" evidence="9">
    <location>
        <begin position="12"/>
        <end position="31"/>
    </location>
</feature>
<proteinExistence type="inferred from homology"/>
<evidence type="ECO:0000259" key="10">
    <source>
        <dbReference type="Pfam" id="PF00324"/>
    </source>
</evidence>
<keyword evidence="6" id="KW-0029">Amino-acid transport</keyword>
<evidence type="ECO:0000256" key="1">
    <source>
        <dbReference type="ARBA" id="ARBA00004651"/>
    </source>
</evidence>
<evidence type="ECO:0000256" key="2">
    <source>
        <dbReference type="ARBA" id="ARBA00008583"/>
    </source>
</evidence>
<dbReference type="EMBL" id="JBHTBW010000011">
    <property type="protein sequence ID" value="MFC7440405.1"/>
    <property type="molecule type" value="Genomic_DNA"/>
</dbReference>
<keyword evidence="5 9" id="KW-0812">Transmembrane</keyword>
<gene>
    <name evidence="11" type="ORF">ACFQNG_04450</name>
</gene>
<evidence type="ECO:0000256" key="5">
    <source>
        <dbReference type="ARBA" id="ARBA00022692"/>
    </source>
</evidence>
<comment type="subcellular location">
    <subcellularLocation>
        <location evidence="1">Cell membrane</location>
        <topology evidence="1">Multi-pass membrane protein</topology>
    </subcellularLocation>
</comment>
<dbReference type="PANTHER" id="PTHR43495">
    <property type="entry name" value="GABA PERMEASE"/>
    <property type="match status" value="1"/>
</dbReference>
<evidence type="ECO:0000256" key="8">
    <source>
        <dbReference type="ARBA" id="ARBA00023136"/>
    </source>
</evidence>
<evidence type="ECO:0000256" key="6">
    <source>
        <dbReference type="ARBA" id="ARBA00022970"/>
    </source>
</evidence>
<keyword evidence="4" id="KW-1003">Cell membrane</keyword>
<accession>A0ABW2RHC2</accession>
<keyword evidence="7 9" id="KW-1133">Transmembrane helix</keyword>
<keyword evidence="3" id="KW-0813">Transport</keyword>
<comment type="caution">
    <text evidence="11">The sequence shown here is derived from an EMBL/GenBank/DDBJ whole genome shotgun (WGS) entry which is preliminary data.</text>
</comment>
<reference evidence="12" key="1">
    <citation type="journal article" date="2019" name="Int. J. Syst. Evol. Microbiol.">
        <title>The Global Catalogue of Microorganisms (GCM) 10K type strain sequencing project: providing services to taxonomists for standard genome sequencing and annotation.</title>
        <authorList>
            <consortium name="The Broad Institute Genomics Platform"/>
            <consortium name="The Broad Institute Genome Sequencing Center for Infectious Disease"/>
            <person name="Wu L."/>
            <person name="Ma J."/>
        </authorList>
    </citation>
    <scope>NUCLEOTIDE SEQUENCE [LARGE SCALE GENOMIC DNA]</scope>
    <source>
        <strain evidence="12">CGMCC 1.12942</strain>
    </source>
</reference>
<keyword evidence="8 9" id="KW-0472">Membrane</keyword>
<dbReference type="Pfam" id="PF00324">
    <property type="entry name" value="AA_permease"/>
    <property type="match status" value="1"/>
</dbReference>
<name>A0ABW2RHC2_9BACL</name>
<sequence length="114" mass="12601">MRRGLDERQMHMIALGGAIGTGLFYGSATTIQMTAPAITLAYLIGVIVIFFIMRALDEMIVTEPVSGSFSHYASRYIGPFAGFLAGWTYWFMWIVVGMAELLASAFPHQLSEEN</sequence>
<evidence type="ECO:0000256" key="3">
    <source>
        <dbReference type="ARBA" id="ARBA00022448"/>
    </source>
</evidence>
<dbReference type="PANTHER" id="PTHR43495:SF4">
    <property type="entry name" value="AROMATIC AMINO ACID TRANSPORT PROTEIN AROP"/>
    <property type="match status" value="1"/>
</dbReference>
<organism evidence="11 12">
    <name type="scientific">Laceyella putida</name>
    <dbReference type="NCBI Taxonomy" id="110101"/>
    <lineage>
        <taxon>Bacteria</taxon>
        <taxon>Bacillati</taxon>
        <taxon>Bacillota</taxon>
        <taxon>Bacilli</taxon>
        <taxon>Bacillales</taxon>
        <taxon>Thermoactinomycetaceae</taxon>
        <taxon>Laceyella</taxon>
    </lineage>
</organism>
<comment type="similarity">
    <text evidence="2">Belongs to the amino acid-polyamine-organocation (APC) superfamily. Amino acid transporter (AAT) (TC 2.A.3.1) family.</text>
</comment>
<feature type="transmembrane region" description="Helical" evidence="9">
    <location>
        <begin position="76"/>
        <end position="96"/>
    </location>
</feature>
<dbReference type="RefSeq" id="WP_379863658.1">
    <property type="nucleotide sequence ID" value="NZ_JBHTBW010000011.1"/>
</dbReference>